<dbReference type="Gene3D" id="1.10.150.240">
    <property type="entry name" value="Putative phosphatase, domain 2"/>
    <property type="match status" value="1"/>
</dbReference>
<dbReference type="EMBL" id="CP000472">
    <property type="protein sequence ID" value="ACJ29221.1"/>
    <property type="molecule type" value="Genomic_DNA"/>
</dbReference>
<dbReference type="GO" id="GO:0005829">
    <property type="term" value="C:cytosol"/>
    <property type="evidence" value="ECO:0007669"/>
    <property type="project" value="TreeGrafter"/>
</dbReference>
<evidence type="ECO:0000313" key="5">
    <source>
        <dbReference type="EMBL" id="ACJ29221.1"/>
    </source>
</evidence>
<sequence>MVEALNISLTQFGFPTVSISELRFQASHGSLAMVRTALPTKDEDTHVQVQSALLKNYPQVNGKHCQLFAGLDIFLELLSAHEIPFGVVTNKPAKFTRPLMIKMGLEKMMPSIVSGDTTLHSKPHTAPMKLAAQQLSVRPDQILYLGDAERDMQAAKASGMHAGLAKWGYIAPTDAIEDWPSDISFEDPEALTDWLKNQLGI</sequence>
<dbReference type="PANTHER" id="PTHR43434">
    <property type="entry name" value="PHOSPHOGLYCOLATE PHOSPHATASE"/>
    <property type="match status" value="1"/>
</dbReference>
<dbReference type="SUPFAM" id="SSF56784">
    <property type="entry name" value="HAD-like"/>
    <property type="match status" value="1"/>
</dbReference>
<keyword evidence="6" id="KW-1185">Reference proteome</keyword>
<dbReference type="Proteomes" id="UP000000753">
    <property type="component" value="Chromosome"/>
</dbReference>
<gene>
    <name evidence="5" type="ordered locus">swp_2479</name>
</gene>
<evidence type="ECO:0000256" key="2">
    <source>
        <dbReference type="ARBA" id="ARBA00022801"/>
    </source>
</evidence>
<dbReference type="InterPro" id="IPR023214">
    <property type="entry name" value="HAD_sf"/>
</dbReference>
<evidence type="ECO:0000313" key="6">
    <source>
        <dbReference type="Proteomes" id="UP000000753"/>
    </source>
</evidence>
<keyword evidence="3" id="KW-0460">Magnesium</keyword>
<dbReference type="STRING" id="225849.swp_2479"/>
<dbReference type="InterPro" id="IPR036412">
    <property type="entry name" value="HAD-like_sf"/>
</dbReference>
<reference evidence="5 6" key="1">
    <citation type="journal article" date="2008" name="PLoS ONE">
        <title>Environmental adaptation: genomic analysis of the piezotolerant and psychrotolerant deep-sea iron reducing bacterium Shewanella piezotolerans WP3.</title>
        <authorList>
            <person name="Wang F."/>
            <person name="Wang J."/>
            <person name="Jian H."/>
            <person name="Zhang B."/>
            <person name="Li S."/>
            <person name="Wang F."/>
            <person name="Zeng X."/>
            <person name="Gao L."/>
            <person name="Bartlett D.H."/>
            <person name="Yu J."/>
            <person name="Hu S."/>
            <person name="Xiao X."/>
        </authorList>
    </citation>
    <scope>NUCLEOTIDE SEQUENCE [LARGE SCALE GENOMIC DNA]</scope>
    <source>
        <strain evidence="6">WP3 / JCM 13877</strain>
    </source>
</reference>
<dbReference type="KEGG" id="swp:swp_2479"/>
<keyword evidence="4" id="KW-0119">Carbohydrate metabolism</keyword>
<keyword evidence="2" id="KW-0378">Hydrolase</keyword>
<dbReference type="NCBIfam" id="TIGR01549">
    <property type="entry name" value="HAD-SF-IA-v1"/>
    <property type="match status" value="1"/>
</dbReference>
<dbReference type="GO" id="GO:0008967">
    <property type="term" value="F:phosphoglycolate phosphatase activity"/>
    <property type="evidence" value="ECO:0007669"/>
    <property type="project" value="TreeGrafter"/>
</dbReference>
<dbReference type="InterPro" id="IPR050155">
    <property type="entry name" value="HAD-like_hydrolase_sf"/>
</dbReference>
<dbReference type="Gene3D" id="3.40.50.1000">
    <property type="entry name" value="HAD superfamily/HAD-like"/>
    <property type="match status" value="1"/>
</dbReference>
<organism evidence="5 6">
    <name type="scientific">Shewanella piezotolerans (strain WP3 / JCM 13877)</name>
    <dbReference type="NCBI Taxonomy" id="225849"/>
    <lineage>
        <taxon>Bacteria</taxon>
        <taxon>Pseudomonadati</taxon>
        <taxon>Pseudomonadota</taxon>
        <taxon>Gammaproteobacteria</taxon>
        <taxon>Alteromonadales</taxon>
        <taxon>Shewanellaceae</taxon>
        <taxon>Shewanella</taxon>
    </lineage>
</organism>
<dbReference type="eggNOG" id="COG0546">
    <property type="taxonomic scope" value="Bacteria"/>
</dbReference>
<dbReference type="GO" id="GO:0046872">
    <property type="term" value="F:metal ion binding"/>
    <property type="evidence" value="ECO:0007669"/>
    <property type="project" value="UniProtKB-KW"/>
</dbReference>
<keyword evidence="1" id="KW-0479">Metal-binding</keyword>
<evidence type="ECO:0000256" key="4">
    <source>
        <dbReference type="ARBA" id="ARBA00023277"/>
    </source>
</evidence>
<dbReference type="AlphaFoldDB" id="B8CMG4"/>
<dbReference type="InterPro" id="IPR041492">
    <property type="entry name" value="HAD_2"/>
</dbReference>
<proteinExistence type="predicted"/>
<name>B8CMG4_SHEPW</name>
<dbReference type="InterPro" id="IPR006439">
    <property type="entry name" value="HAD-SF_hydro_IA"/>
</dbReference>
<evidence type="ECO:0000256" key="3">
    <source>
        <dbReference type="ARBA" id="ARBA00022842"/>
    </source>
</evidence>
<dbReference type="Pfam" id="PF13419">
    <property type="entry name" value="HAD_2"/>
    <property type="match status" value="1"/>
</dbReference>
<dbReference type="InterPro" id="IPR023198">
    <property type="entry name" value="PGP-like_dom2"/>
</dbReference>
<dbReference type="GO" id="GO:0006281">
    <property type="term" value="P:DNA repair"/>
    <property type="evidence" value="ECO:0007669"/>
    <property type="project" value="TreeGrafter"/>
</dbReference>
<evidence type="ECO:0000256" key="1">
    <source>
        <dbReference type="ARBA" id="ARBA00022723"/>
    </source>
</evidence>
<dbReference type="HOGENOM" id="CLU_045011_19_1_6"/>
<protein>
    <submittedName>
        <fullName evidence="5">Phosphoglycolate phosphatase, putative</fullName>
    </submittedName>
</protein>
<dbReference type="PANTHER" id="PTHR43434:SF23">
    <property type="entry name" value="PHOSPHOGLYCOLATE PHOSPHATASE"/>
    <property type="match status" value="1"/>
</dbReference>
<accession>B8CMG4</accession>